<proteinExistence type="predicted"/>
<dbReference type="Pfam" id="PF14559">
    <property type="entry name" value="TPR_19"/>
    <property type="match status" value="1"/>
</dbReference>
<keyword evidence="1" id="KW-0808">Transferase</keyword>
<dbReference type="Gene3D" id="3.40.50.2000">
    <property type="entry name" value="Glycogen Phosphorylase B"/>
    <property type="match status" value="1"/>
</dbReference>
<dbReference type="OrthoDB" id="6193797at2"/>
<keyword evidence="2" id="KW-1185">Reference proteome</keyword>
<evidence type="ECO:0000313" key="1">
    <source>
        <dbReference type="EMBL" id="OSQ35298.1"/>
    </source>
</evidence>
<accession>A0A1Y2KVF6</accession>
<dbReference type="GO" id="GO:0016740">
    <property type="term" value="F:transferase activity"/>
    <property type="evidence" value="ECO:0007669"/>
    <property type="project" value="UniProtKB-KW"/>
</dbReference>
<comment type="caution">
    <text evidence="1">The sequence shown here is derived from an EMBL/GenBank/DDBJ whole genome shotgun (WGS) entry which is preliminary data.</text>
</comment>
<dbReference type="RefSeq" id="WP_085586495.1">
    <property type="nucleotide sequence ID" value="NZ_JFKA01000022.1"/>
</dbReference>
<name>A0A1Y2KVF6_9PROT</name>
<dbReference type="STRING" id="1293891.TMES_21535"/>
<evidence type="ECO:0000313" key="2">
    <source>
        <dbReference type="Proteomes" id="UP000193391"/>
    </source>
</evidence>
<dbReference type="Proteomes" id="UP000193391">
    <property type="component" value="Unassembled WGS sequence"/>
</dbReference>
<dbReference type="SUPFAM" id="SSF53756">
    <property type="entry name" value="UDP-Glycosyltransferase/glycogen phosphorylase"/>
    <property type="match status" value="1"/>
</dbReference>
<protein>
    <submittedName>
        <fullName evidence="1">Glycosyl transferase family 8</fullName>
    </submittedName>
</protein>
<dbReference type="EMBL" id="JFKA01000022">
    <property type="protein sequence ID" value="OSQ35298.1"/>
    <property type="molecule type" value="Genomic_DNA"/>
</dbReference>
<dbReference type="SUPFAM" id="SSF48452">
    <property type="entry name" value="TPR-like"/>
    <property type="match status" value="1"/>
</dbReference>
<dbReference type="Gene3D" id="1.25.40.10">
    <property type="entry name" value="Tetratricopeptide repeat domain"/>
    <property type="match status" value="1"/>
</dbReference>
<gene>
    <name evidence="1" type="ORF">TMES_21535</name>
</gene>
<dbReference type="AlphaFoldDB" id="A0A1Y2KVF6"/>
<sequence length="383" mass="43421">MTNISPAQAEAEARTALAANDFAKAETLARALLANGGQLETWRLLVVALRRQGKVNEALEILDMLVQHAPGNLDLRFDLSELLLLTGDFKRGWREYQYRYSLSHTKILDRKVQKPLWDGRVIHGKTLLIHDEQGYGDTFQFLRMVPWAKERSKAKIILQIREEQEAFAKRMPGIDHIVRQGELPPAFDMHCQMMTLPEVTDLTLADLPGPMPYLTADPRRVRKWQKRLKNLPRPLVALVWAGRPTHFNDAERSMSLEKLAPLAMDGVTFLSVQKGDRANDATTPPPGMNLINLSPEISDFEDTAAIFTLIDLLVSVDSSPVHLAGALGLPTWVMLPFVPDWRWLLNRDDSPWYPTAKLFRQPSFGDWPAVVQNMARELAKLRP</sequence>
<dbReference type="InterPro" id="IPR011990">
    <property type="entry name" value="TPR-like_helical_dom_sf"/>
</dbReference>
<organism evidence="1 2">
    <name type="scientific">Thalassospira mesophila</name>
    <dbReference type="NCBI Taxonomy" id="1293891"/>
    <lineage>
        <taxon>Bacteria</taxon>
        <taxon>Pseudomonadati</taxon>
        <taxon>Pseudomonadota</taxon>
        <taxon>Alphaproteobacteria</taxon>
        <taxon>Rhodospirillales</taxon>
        <taxon>Thalassospiraceae</taxon>
        <taxon>Thalassospira</taxon>
    </lineage>
</organism>
<reference evidence="1 2" key="1">
    <citation type="submission" date="2014-03" db="EMBL/GenBank/DDBJ databases">
        <title>The draft genome sequence of Thalassospira mesophila JCM 18969.</title>
        <authorList>
            <person name="Lai Q."/>
            <person name="Shao Z."/>
        </authorList>
    </citation>
    <scope>NUCLEOTIDE SEQUENCE [LARGE SCALE GENOMIC DNA]</scope>
    <source>
        <strain evidence="1 2">JCM 18969</strain>
    </source>
</reference>